<proteinExistence type="predicted"/>
<gene>
    <name evidence="2" type="primary">TRM1_3</name>
    <name evidence="2" type="ORF">LTR91_022998</name>
</gene>
<comment type="caution">
    <text evidence="2">The sequence shown here is derived from an EMBL/GenBank/DDBJ whole genome shotgun (WGS) entry which is preliminary data.</text>
</comment>
<sequence length="66" mass="6781">MSTSAHPEPTKTLGAPPATGQLVQHEGKVYETIREGRAYILIPPGTQRAVDPSSKIKSKPAGGGGG</sequence>
<dbReference type="GO" id="GO:0047148">
    <property type="term" value="F:methylamine-glutamate N-methyltransferase activity"/>
    <property type="evidence" value="ECO:0007669"/>
    <property type="project" value="UniProtKB-EC"/>
</dbReference>
<organism evidence="2 3">
    <name type="scientific">Friedmanniomyces endolithicus</name>
    <dbReference type="NCBI Taxonomy" id="329885"/>
    <lineage>
        <taxon>Eukaryota</taxon>
        <taxon>Fungi</taxon>
        <taxon>Dikarya</taxon>
        <taxon>Ascomycota</taxon>
        <taxon>Pezizomycotina</taxon>
        <taxon>Dothideomycetes</taxon>
        <taxon>Dothideomycetidae</taxon>
        <taxon>Mycosphaerellales</taxon>
        <taxon>Teratosphaeriaceae</taxon>
        <taxon>Friedmanniomyces</taxon>
    </lineage>
</organism>
<evidence type="ECO:0000313" key="3">
    <source>
        <dbReference type="Proteomes" id="UP001175353"/>
    </source>
</evidence>
<name>A0AAN6H3U5_9PEZI</name>
<keyword evidence="2" id="KW-0489">Methyltransferase</keyword>
<protein>
    <submittedName>
        <fullName evidence="2">RNA methyltransferase tRNA(M5U54)methyltransferase</fullName>
        <ecNumber evidence="2">2.1.1.21</ecNumber>
    </submittedName>
</protein>
<accession>A0AAN6H3U5</accession>
<keyword evidence="2" id="KW-0808">Transferase</keyword>
<evidence type="ECO:0000256" key="1">
    <source>
        <dbReference type="SAM" id="MobiDB-lite"/>
    </source>
</evidence>
<dbReference type="GO" id="GO:0032259">
    <property type="term" value="P:methylation"/>
    <property type="evidence" value="ECO:0007669"/>
    <property type="project" value="UniProtKB-KW"/>
</dbReference>
<keyword evidence="3" id="KW-1185">Reference proteome</keyword>
<dbReference type="EMBL" id="JAUJLE010000480">
    <property type="protein sequence ID" value="KAK0955140.1"/>
    <property type="molecule type" value="Genomic_DNA"/>
</dbReference>
<evidence type="ECO:0000313" key="2">
    <source>
        <dbReference type="EMBL" id="KAK0955140.1"/>
    </source>
</evidence>
<feature type="region of interest" description="Disordered" evidence="1">
    <location>
        <begin position="44"/>
        <end position="66"/>
    </location>
</feature>
<feature type="region of interest" description="Disordered" evidence="1">
    <location>
        <begin position="1"/>
        <end position="21"/>
    </location>
</feature>
<dbReference type="EC" id="2.1.1.21" evidence="2"/>
<dbReference type="AlphaFoldDB" id="A0AAN6H3U5"/>
<feature type="non-terminal residue" evidence="2">
    <location>
        <position position="66"/>
    </location>
</feature>
<dbReference type="Proteomes" id="UP001175353">
    <property type="component" value="Unassembled WGS sequence"/>
</dbReference>
<reference evidence="2" key="1">
    <citation type="submission" date="2023-06" db="EMBL/GenBank/DDBJ databases">
        <title>Black Yeasts Isolated from many extreme environments.</title>
        <authorList>
            <person name="Coleine C."/>
            <person name="Stajich J.E."/>
            <person name="Selbmann L."/>
        </authorList>
    </citation>
    <scope>NUCLEOTIDE SEQUENCE</scope>
    <source>
        <strain evidence="2">CCFEE 5200</strain>
    </source>
</reference>